<reference evidence="8" key="1">
    <citation type="submission" date="2017-04" db="EMBL/GenBank/DDBJ databases">
        <title>Function of individual gut microbiota members based on whole genome sequencing of pure cultures obtained from chicken caecum.</title>
        <authorList>
            <person name="Medvecky M."/>
            <person name="Cejkova D."/>
            <person name="Polansky O."/>
            <person name="Karasova D."/>
            <person name="Kubasova T."/>
            <person name="Cizek A."/>
            <person name="Rychlik I."/>
        </authorList>
    </citation>
    <scope>NUCLEOTIDE SEQUENCE [LARGE SCALE GENOMIC DNA]</scope>
    <source>
        <strain evidence="8">An42</strain>
    </source>
</reference>
<protein>
    <submittedName>
        <fullName evidence="7">RNA polymerase sigma-70 factor</fullName>
    </submittedName>
</protein>
<proteinExistence type="inferred from homology"/>
<dbReference type="GO" id="GO:0016987">
    <property type="term" value="F:sigma factor activity"/>
    <property type="evidence" value="ECO:0007669"/>
    <property type="project" value="UniProtKB-KW"/>
</dbReference>
<dbReference type="Gene3D" id="1.10.1740.10">
    <property type="match status" value="1"/>
</dbReference>
<comment type="caution">
    <text evidence="7">The sequence shown here is derived from an EMBL/GenBank/DDBJ whole genome shotgun (WGS) entry which is preliminary data.</text>
</comment>
<dbReference type="PANTHER" id="PTHR43133:SF46">
    <property type="entry name" value="RNA POLYMERASE SIGMA-70 FACTOR ECF SUBFAMILY"/>
    <property type="match status" value="1"/>
</dbReference>
<dbReference type="SUPFAM" id="SSF88659">
    <property type="entry name" value="Sigma3 and sigma4 domains of RNA polymerase sigma factors"/>
    <property type="match status" value="1"/>
</dbReference>
<feature type="domain" description="RNA polymerase sigma factor 70 region 4 type 2" evidence="6">
    <location>
        <begin position="131"/>
        <end position="179"/>
    </location>
</feature>
<feature type="domain" description="RNA polymerase sigma-70 region 2" evidence="5">
    <location>
        <begin position="26"/>
        <end position="89"/>
    </location>
</feature>
<comment type="similarity">
    <text evidence="1">Belongs to the sigma-70 factor family. ECF subfamily.</text>
</comment>
<dbReference type="NCBIfam" id="TIGR02937">
    <property type="entry name" value="sigma70-ECF"/>
    <property type="match status" value="1"/>
</dbReference>
<dbReference type="NCBIfam" id="TIGR02985">
    <property type="entry name" value="Sig70_bacteroi1"/>
    <property type="match status" value="1"/>
</dbReference>
<keyword evidence="3" id="KW-0731">Sigma factor</keyword>
<sequence>MHLYLENRRDIINPFEINSEMNFGVFYNAYYQRFVRYAFYYVNDLQAAEDLTHDALLYYWENKHKLPADADVLGYILESVKNKCLNYLKHIQVEVEYSKKRTELHDWEITTRIQTLENESYSTIFSKDIMRIVMESLSELPEQTRHIFVLNRLDYKSRKEIATTLGVSQQKVDYHINKANDHLRLKLKDYIPLILLFLN</sequence>
<keyword evidence="4" id="KW-0804">Transcription</keyword>
<dbReference type="InterPro" id="IPR014327">
    <property type="entry name" value="RNA_pol_sigma70_bacteroid"/>
</dbReference>
<evidence type="ECO:0000313" key="8">
    <source>
        <dbReference type="Proteomes" id="UP000195975"/>
    </source>
</evidence>
<evidence type="ECO:0000256" key="3">
    <source>
        <dbReference type="ARBA" id="ARBA00023082"/>
    </source>
</evidence>
<dbReference type="InterPro" id="IPR007627">
    <property type="entry name" value="RNA_pol_sigma70_r2"/>
</dbReference>
<dbReference type="Gene3D" id="1.10.10.10">
    <property type="entry name" value="Winged helix-like DNA-binding domain superfamily/Winged helix DNA-binding domain"/>
    <property type="match status" value="1"/>
</dbReference>
<dbReference type="InterPro" id="IPR036388">
    <property type="entry name" value="WH-like_DNA-bd_sf"/>
</dbReference>
<keyword evidence="2" id="KW-0805">Transcription regulation</keyword>
<dbReference type="PANTHER" id="PTHR43133">
    <property type="entry name" value="RNA POLYMERASE ECF-TYPE SIGMA FACTO"/>
    <property type="match status" value="1"/>
</dbReference>
<dbReference type="GO" id="GO:0006352">
    <property type="term" value="P:DNA-templated transcription initiation"/>
    <property type="evidence" value="ECO:0007669"/>
    <property type="project" value="InterPro"/>
</dbReference>
<evidence type="ECO:0000259" key="6">
    <source>
        <dbReference type="Pfam" id="PF08281"/>
    </source>
</evidence>
<dbReference type="GO" id="GO:0003677">
    <property type="term" value="F:DNA binding"/>
    <property type="evidence" value="ECO:0007669"/>
    <property type="project" value="InterPro"/>
</dbReference>
<dbReference type="Proteomes" id="UP000195975">
    <property type="component" value="Unassembled WGS sequence"/>
</dbReference>
<organism evidence="7 8">
    <name type="scientific">Parabacteroides johnsonii</name>
    <dbReference type="NCBI Taxonomy" id="387661"/>
    <lineage>
        <taxon>Bacteria</taxon>
        <taxon>Pseudomonadati</taxon>
        <taxon>Bacteroidota</taxon>
        <taxon>Bacteroidia</taxon>
        <taxon>Bacteroidales</taxon>
        <taxon>Tannerellaceae</taxon>
        <taxon>Parabacteroides</taxon>
    </lineage>
</organism>
<gene>
    <name evidence="7" type="ORF">B5F96_08455</name>
</gene>
<dbReference type="InterPro" id="IPR013249">
    <property type="entry name" value="RNA_pol_sigma70_r4_t2"/>
</dbReference>
<dbReference type="EMBL" id="NFIJ01000007">
    <property type="protein sequence ID" value="OUO05385.1"/>
    <property type="molecule type" value="Genomic_DNA"/>
</dbReference>
<dbReference type="Pfam" id="PF04542">
    <property type="entry name" value="Sigma70_r2"/>
    <property type="match status" value="1"/>
</dbReference>
<dbReference type="InterPro" id="IPR014284">
    <property type="entry name" value="RNA_pol_sigma-70_dom"/>
</dbReference>
<evidence type="ECO:0000256" key="1">
    <source>
        <dbReference type="ARBA" id="ARBA00010641"/>
    </source>
</evidence>
<name>A0A9Q5SRT1_9BACT</name>
<dbReference type="Pfam" id="PF08281">
    <property type="entry name" value="Sigma70_r4_2"/>
    <property type="match status" value="1"/>
</dbReference>
<accession>A0A9Q5SRT1</accession>
<dbReference type="AlphaFoldDB" id="A0A9Q5SRT1"/>
<dbReference type="InterPro" id="IPR013325">
    <property type="entry name" value="RNA_pol_sigma_r2"/>
</dbReference>
<evidence type="ECO:0000313" key="7">
    <source>
        <dbReference type="EMBL" id="OUO05385.1"/>
    </source>
</evidence>
<evidence type="ECO:0000259" key="5">
    <source>
        <dbReference type="Pfam" id="PF04542"/>
    </source>
</evidence>
<dbReference type="InterPro" id="IPR013324">
    <property type="entry name" value="RNA_pol_sigma_r3/r4-like"/>
</dbReference>
<dbReference type="SUPFAM" id="SSF88946">
    <property type="entry name" value="Sigma2 domain of RNA polymerase sigma factors"/>
    <property type="match status" value="1"/>
</dbReference>
<evidence type="ECO:0000256" key="2">
    <source>
        <dbReference type="ARBA" id="ARBA00023015"/>
    </source>
</evidence>
<dbReference type="InterPro" id="IPR039425">
    <property type="entry name" value="RNA_pol_sigma-70-like"/>
</dbReference>
<evidence type="ECO:0000256" key="4">
    <source>
        <dbReference type="ARBA" id="ARBA00023163"/>
    </source>
</evidence>